<dbReference type="EMBL" id="AWFK01000012">
    <property type="protein sequence ID" value="KOA48752.1"/>
    <property type="molecule type" value="Genomic_DNA"/>
</dbReference>
<gene>
    <name evidence="1" type="ORF">BAAM0483_07460</name>
</gene>
<organism evidence="1 2">
    <name type="scientific">Bifidobacterium animalis subsp. animalis MCC 0483</name>
    <dbReference type="NCBI Taxonomy" id="1365955"/>
    <lineage>
        <taxon>Bacteria</taxon>
        <taxon>Bacillati</taxon>
        <taxon>Actinomycetota</taxon>
        <taxon>Actinomycetes</taxon>
        <taxon>Bifidobacteriales</taxon>
        <taxon>Bifidobacteriaceae</taxon>
        <taxon>Bifidobacterium</taxon>
    </lineage>
</organism>
<evidence type="ECO:0000313" key="2">
    <source>
        <dbReference type="Proteomes" id="UP000037239"/>
    </source>
</evidence>
<reference evidence="1 2" key="1">
    <citation type="journal article" date="2015" name="Int J Genomics">
        <title>Comparative Genomics Revealed Genetic Diversity and Species/Strain-Level Differences in Carbohydrate Metabolism of Three Probiotic Bifidobacterial Species.</title>
        <authorList>
            <person name="Odamaki T."/>
            <person name="Horigome A."/>
            <person name="Sugahara H."/>
            <person name="Hashikura N."/>
            <person name="Minami J."/>
            <person name="Xiao J.Z."/>
            <person name="Abe F."/>
        </authorList>
    </citation>
    <scope>NUCLEOTIDE SEQUENCE [LARGE SCALE GENOMIC DNA]</scope>
    <source>
        <strain evidence="1 2">MCC 0483</strain>
    </source>
</reference>
<proteinExistence type="predicted"/>
<accession>A0AB34T837</accession>
<comment type="caution">
    <text evidence="1">The sequence shown here is derived from an EMBL/GenBank/DDBJ whole genome shotgun (WGS) entry which is preliminary data.</text>
</comment>
<sequence>MRGRGVKNASSFVFRANTDGMAVFAKGEI</sequence>
<dbReference type="Proteomes" id="UP000037239">
    <property type="component" value="Unassembled WGS sequence"/>
</dbReference>
<name>A0AB34T837_9BIFI</name>
<evidence type="ECO:0000313" key="1">
    <source>
        <dbReference type="EMBL" id="KOA48752.1"/>
    </source>
</evidence>
<dbReference type="AlphaFoldDB" id="A0AB34T837"/>
<protein>
    <submittedName>
        <fullName evidence="1">Uncharacterized protein</fullName>
    </submittedName>
</protein>